<evidence type="ECO:0000259" key="6">
    <source>
        <dbReference type="Pfam" id="PF00389"/>
    </source>
</evidence>
<feature type="domain" description="D-isomer specific 2-hydroxyacid dehydrogenase catalytic" evidence="6">
    <location>
        <begin position="42"/>
        <end position="313"/>
    </location>
</feature>
<dbReference type="InterPro" id="IPR050857">
    <property type="entry name" value="D-2-hydroxyacid_DH"/>
</dbReference>
<dbReference type="Proteomes" id="UP001369958">
    <property type="component" value="Chromosome"/>
</dbReference>
<dbReference type="SUPFAM" id="SSF52283">
    <property type="entry name" value="Formate/glycerate dehydrogenase catalytic domain-like"/>
    <property type="match status" value="1"/>
</dbReference>
<dbReference type="SUPFAM" id="SSF51735">
    <property type="entry name" value="NAD(P)-binding Rossmann-fold domains"/>
    <property type="match status" value="1"/>
</dbReference>
<dbReference type="InterPro" id="IPR029753">
    <property type="entry name" value="D-isomer_DH_CS"/>
</dbReference>
<protein>
    <submittedName>
        <fullName evidence="8">2-hydroxyacid dehydrogenase</fullName>
    </submittedName>
</protein>
<keyword evidence="2" id="KW-0028">Amino-acid biosynthesis</keyword>
<dbReference type="Pfam" id="PF00389">
    <property type="entry name" value="2-Hacid_dh"/>
    <property type="match status" value="1"/>
</dbReference>
<accession>A0ABZ2I080</accession>
<evidence type="ECO:0000256" key="3">
    <source>
        <dbReference type="ARBA" id="ARBA00023002"/>
    </source>
</evidence>
<dbReference type="PROSITE" id="PS00065">
    <property type="entry name" value="D_2_HYDROXYACID_DH_1"/>
    <property type="match status" value="1"/>
</dbReference>
<keyword evidence="9" id="KW-1185">Reference proteome</keyword>
<name>A0ABZ2I080_9HYPH</name>
<keyword evidence="3 5" id="KW-0560">Oxidoreductase</keyword>
<reference evidence="8 9" key="1">
    <citation type="submission" date="2024-02" db="EMBL/GenBank/DDBJ databases">
        <title>Complete genome sequence of Pelagibacterium nitratireducens ZH15.</title>
        <authorList>
            <person name="Zhao L.H."/>
        </authorList>
    </citation>
    <scope>NUCLEOTIDE SEQUENCE [LARGE SCALE GENOMIC DNA]</scope>
    <source>
        <strain evidence="8 9">ZH15</strain>
    </source>
</reference>
<keyword evidence="4" id="KW-0520">NAD</keyword>
<dbReference type="Pfam" id="PF02826">
    <property type="entry name" value="2-Hacid_dh_C"/>
    <property type="match status" value="1"/>
</dbReference>
<dbReference type="EMBL" id="CP146275">
    <property type="protein sequence ID" value="WWT33226.1"/>
    <property type="molecule type" value="Genomic_DNA"/>
</dbReference>
<gene>
    <name evidence="8" type="ORF">V6617_01795</name>
</gene>
<dbReference type="CDD" id="cd12175">
    <property type="entry name" value="2-Hacid_dh_11"/>
    <property type="match status" value="1"/>
</dbReference>
<dbReference type="Gene3D" id="3.40.50.720">
    <property type="entry name" value="NAD(P)-binding Rossmann-like Domain"/>
    <property type="match status" value="2"/>
</dbReference>
<dbReference type="InterPro" id="IPR036291">
    <property type="entry name" value="NAD(P)-bd_dom_sf"/>
</dbReference>
<dbReference type="RefSeq" id="WP_338608673.1">
    <property type="nucleotide sequence ID" value="NZ_CP146275.1"/>
</dbReference>
<dbReference type="InterPro" id="IPR006140">
    <property type="entry name" value="D-isomer_DH_NAD-bd"/>
</dbReference>
<evidence type="ECO:0000313" key="8">
    <source>
        <dbReference type="EMBL" id="WWT33226.1"/>
    </source>
</evidence>
<organism evidence="8 9">
    <name type="scientific">Pelagibacterium nitratireducens</name>
    <dbReference type="NCBI Taxonomy" id="1046114"/>
    <lineage>
        <taxon>Bacteria</taxon>
        <taxon>Pseudomonadati</taxon>
        <taxon>Pseudomonadota</taxon>
        <taxon>Alphaproteobacteria</taxon>
        <taxon>Hyphomicrobiales</taxon>
        <taxon>Devosiaceae</taxon>
        <taxon>Pelagibacterium</taxon>
    </lineage>
</organism>
<evidence type="ECO:0000256" key="2">
    <source>
        <dbReference type="ARBA" id="ARBA00022605"/>
    </source>
</evidence>
<evidence type="ECO:0000313" key="9">
    <source>
        <dbReference type="Proteomes" id="UP001369958"/>
    </source>
</evidence>
<dbReference type="InterPro" id="IPR029752">
    <property type="entry name" value="D-isomer_DH_CS1"/>
</dbReference>
<dbReference type="PANTHER" id="PTHR42789">
    <property type="entry name" value="D-ISOMER SPECIFIC 2-HYDROXYACID DEHYDROGENASE FAMILY PROTEIN (AFU_ORTHOLOGUE AFUA_6G10090)"/>
    <property type="match status" value="1"/>
</dbReference>
<dbReference type="PROSITE" id="PS00671">
    <property type="entry name" value="D_2_HYDROXYACID_DH_3"/>
    <property type="match status" value="1"/>
</dbReference>
<dbReference type="InterPro" id="IPR006139">
    <property type="entry name" value="D-isomer_2_OHA_DH_cat_dom"/>
</dbReference>
<evidence type="ECO:0000259" key="7">
    <source>
        <dbReference type="Pfam" id="PF02826"/>
    </source>
</evidence>
<sequence>MGVVIVSESSTDEFFERIKAALRQVGIDPHHVRHRSDDEFPYTVLNDADVLLAYGHFRCTEAVMLAAPHLRAVVSPWVGIDGFDVEAATRLGIAVVNGQPEEHSQSMAEAAVMMILAASYGLPQALRAIDTNAPRPATPVAELLAGKTLGIVGYGQIGRRVAALMENWQISVKAHDPFSKTRPTGVDLLPLDQLLRISDVVTLHTTLTAETRHIIDTARLRLMKSDAILVNTARGGLIDEGALFDAMESGHLRGAALDVFETEPLPLDSPLRSLPNVLLTPHMIGQTKQSRAALIDVAVTNVTALLSGKLPDSLRNRDVKRFWLTRWST</sequence>
<comment type="similarity">
    <text evidence="1 5">Belongs to the D-isomer specific 2-hydroxyacid dehydrogenase family.</text>
</comment>
<proteinExistence type="inferred from homology"/>
<evidence type="ECO:0000256" key="5">
    <source>
        <dbReference type="RuleBase" id="RU003719"/>
    </source>
</evidence>
<evidence type="ECO:0000256" key="4">
    <source>
        <dbReference type="ARBA" id="ARBA00023027"/>
    </source>
</evidence>
<feature type="domain" description="D-isomer specific 2-hydroxyacid dehydrogenase NAD-binding" evidence="7">
    <location>
        <begin position="112"/>
        <end position="283"/>
    </location>
</feature>
<evidence type="ECO:0000256" key="1">
    <source>
        <dbReference type="ARBA" id="ARBA00005854"/>
    </source>
</evidence>
<dbReference type="PANTHER" id="PTHR42789:SF1">
    <property type="entry name" value="D-ISOMER SPECIFIC 2-HYDROXYACID DEHYDROGENASE FAMILY PROTEIN (AFU_ORTHOLOGUE AFUA_6G10090)"/>
    <property type="match status" value="1"/>
</dbReference>